<dbReference type="CDD" id="cd01359">
    <property type="entry name" value="Argininosuccinate_lyase"/>
    <property type="match status" value="1"/>
</dbReference>
<comment type="pathway">
    <text evidence="2 7">Amino-acid biosynthesis; L-arginine biosynthesis; L-arginine from L-ornithine and carbamoyl phosphate: step 3/3.</text>
</comment>
<evidence type="ECO:0000259" key="10">
    <source>
        <dbReference type="Pfam" id="PF14698"/>
    </source>
</evidence>
<dbReference type="InterPro" id="IPR009049">
    <property type="entry name" value="Argininosuccinate_lyase"/>
</dbReference>
<name>A0A932HZM3_UNCTE</name>
<dbReference type="PANTHER" id="PTHR43814">
    <property type="entry name" value="ARGININOSUCCINATE LYASE"/>
    <property type="match status" value="1"/>
</dbReference>
<evidence type="ECO:0000256" key="2">
    <source>
        <dbReference type="ARBA" id="ARBA00004941"/>
    </source>
</evidence>
<dbReference type="Pfam" id="PF00206">
    <property type="entry name" value="Lyase_1"/>
    <property type="match status" value="1"/>
</dbReference>
<comment type="subcellular location">
    <subcellularLocation>
        <location evidence="7">Cytoplasm</location>
    </subcellularLocation>
</comment>
<dbReference type="FunFam" id="1.20.200.10:FF:000015">
    <property type="entry name" value="argininosuccinate lyase isoform X2"/>
    <property type="match status" value="1"/>
</dbReference>
<feature type="domain" description="Fumarate lyase N-terminal" evidence="9">
    <location>
        <begin position="22"/>
        <end position="316"/>
    </location>
</feature>
<dbReference type="PANTHER" id="PTHR43814:SF1">
    <property type="entry name" value="ARGININOSUCCINATE LYASE"/>
    <property type="match status" value="1"/>
</dbReference>
<feature type="domain" description="Argininosuccinate lyase C-terminal" evidence="10">
    <location>
        <begin position="379"/>
        <end position="440"/>
    </location>
</feature>
<dbReference type="InterPro" id="IPR008948">
    <property type="entry name" value="L-Aspartase-like"/>
</dbReference>
<dbReference type="PRINTS" id="PR00149">
    <property type="entry name" value="FUMRATELYASE"/>
</dbReference>
<dbReference type="Gene3D" id="1.10.275.10">
    <property type="entry name" value="Fumarase/aspartase (N-terminal domain)"/>
    <property type="match status" value="1"/>
</dbReference>
<reference evidence="11" key="1">
    <citation type="submission" date="2020-07" db="EMBL/GenBank/DDBJ databases">
        <title>Huge and variable diversity of episymbiotic CPR bacteria and DPANN archaea in groundwater ecosystems.</title>
        <authorList>
            <person name="He C.Y."/>
            <person name="Keren R."/>
            <person name="Whittaker M."/>
            <person name="Farag I.F."/>
            <person name="Doudna J."/>
            <person name="Cate J.H.D."/>
            <person name="Banfield J.F."/>
        </authorList>
    </citation>
    <scope>NUCLEOTIDE SEQUENCE</scope>
    <source>
        <strain evidence="11">NC_groundwater_763_Ag_S-0.2um_68_21</strain>
    </source>
</reference>
<dbReference type="EMBL" id="JACPUR010000033">
    <property type="protein sequence ID" value="MBI3128596.1"/>
    <property type="molecule type" value="Genomic_DNA"/>
</dbReference>
<protein>
    <recommendedName>
        <fullName evidence="3 7">Argininosuccinate lyase</fullName>
        <shortName evidence="7">ASAL</shortName>
        <ecNumber evidence="3 7">4.3.2.1</ecNumber>
    </recommendedName>
    <alternativeName>
        <fullName evidence="7">Arginosuccinase</fullName>
    </alternativeName>
</protein>
<evidence type="ECO:0000313" key="12">
    <source>
        <dbReference type="Proteomes" id="UP000782312"/>
    </source>
</evidence>
<evidence type="ECO:0000256" key="6">
    <source>
        <dbReference type="ARBA" id="ARBA00023239"/>
    </source>
</evidence>
<evidence type="ECO:0000256" key="4">
    <source>
        <dbReference type="ARBA" id="ARBA00022571"/>
    </source>
</evidence>
<dbReference type="InterPro" id="IPR000362">
    <property type="entry name" value="Fumarate_lyase_fam"/>
</dbReference>
<sequence>MAAKRISSLRAEKRAPAKPWGGRFAGRTDPRVEAFTQSVSFDRRLAPWDIRGSIAHAEMLGARRIIPKADAAKIVRGLRAILKEVEAGRFRFDPALEDVHMNIEAALTRRIGPAGGRLHTARSRNDQVATAARLWLRDEIDRIQAAIASLRKALLAQAERGVDWVMPGYTHLQRAQPVTFAHHMLAYSQMLRRDAERLAEVRRRVNVLPLGAGALAGTVHPIDRGRVARRLGFEGLAENSMDAVSDRDFAVEFAAAAALAMVHLSRLGEEIVLWASAEFGFVELPDAFSTGSSLMPQKKNPDPAELVRGKSARAIGDLVALLALMKGLPLTYNRDMQEDKEPLFDAADTLRSSLEVMAGLAGAMCPRPDRMAEAAEGGYMTATDLADAMVRRGVPFREAHEAAGRAVRLALSKGVPLSGLGAADLKKADPRLRPSDLKATALARSLASRRSEGGASRASVLRQIRAERRRLHA</sequence>
<dbReference type="Proteomes" id="UP000782312">
    <property type="component" value="Unassembled WGS sequence"/>
</dbReference>
<gene>
    <name evidence="7 11" type="primary">argH</name>
    <name evidence="11" type="ORF">HYZ11_13410</name>
</gene>
<evidence type="ECO:0000256" key="3">
    <source>
        <dbReference type="ARBA" id="ARBA00012338"/>
    </source>
</evidence>
<dbReference type="GO" id="GO:0005829">
    <property type="term" value="C:cytosol"/>
    <property type="evidence" value="ECO:0007669"/>
    <property type="project" value="TreeGrafter"/>
</dbReference>
<evidence type="ECO:0000256" key="5">
    <source>
        <dbReference type="ARBA" id="ARBA00022605"/>
    </source>
</evidence>
<evidence type="ECO:0000313" key="11">
    <source>
        <dbReference type="EMBL" id="MBI3128596.1"/>
    </source>
</evidence>
<dbReference type="SUPFAM" id="SSF48557">
    <property type="entry name" value="L-aspartase-like"/>
    <property type="match status" value="1"/>
</dbReference>
<dbReference type="AlphaFoldDB" id="A0A932HZM3"/>
<dbReference type="InterPro" id="IPR022761">
    <property type="entry name" value="Fumarate_lyase_N"/>
</dbReference>
<comment type="caution">
    <text evidence="11">The sequence shown here is derived from an EMBL/GenBank/DDBJ whole genome shotgun (WGS) entry which is preliminary data.</text>
</comment>
<dbReference type="Gene3D" id="1.20.200.10">
    <property type="entry name" value="Fumarase/aspartase (Central domain)"/>
    <property type="match status" value="1"/>
</dbReference>
<proteinExistence type="inferred from homology"/>
<dbReference type="InterPro" id="IPR020557">
    <property type="entry name" value="Fumarate_lyase_CS"/>
</dbReference>
<organism evidence="11 12">
    <name type="scientific">Tectimicrobiota bacterium</name>
    <dbReference type="NCBI Taxonomy" id="2528274"/>
    <lineage>
        <taxon>Bacteria</taxon>
        <taxon>Pseudomonadati</taxon>
        <taxon>Nitrospinota/Tectimicrobiota group</taxon>
        <taxon>Candidatus Tectimicrobiota</taxon>
    </lineage>
</organism>
<dbReference type="HAMAP" id="MF_00006">
    <property type="entry name" value="Arg_succ_lyase"/>
    <property type="match status" value="1"/>
</dbReference>
<evidence type="ECO:0000259" key="9">
    <source>
        <dbReference type="Pfam" id="PF00206"/>
    </source>
</evidence>
<dbReference type="GO" id="GO:0004056">
    <property type="term" value="F:argininosuccinate lyase activity"/>
    <property type="evidence" value="ECO:0007669"/>
    <property type="project" value="UniProtKB-UniRule"/>
</dbReference>
<accession>A0A932HZM3</accession>
<dbReference type="PROSITE" id="PS00163">
    <property type="entry name" value="FUMARATE_LYASES"/>
    <property type="match status" value="1"/>
</dbReference>
<dbReference type="FunFam" id="1.10.40.30:FF:000001">
    <property type="entry name" value="Argininosuccinate lyase"/>
    <property type="match status" value="1"/>
</dbReference>
<feature type="region of interest" description="Disordered" evidence="8">
    <location>
        <begin position="1"/>
        <end position="26"/>
    </location>
</feature>
<dbReference type="EC" id="4.3.2.1" evidence="3 7"/>
<evidence type="ECO:0000256" key="7">
    <source>
        <dbReference type="HAMAP-Rule" id="MF_00006"/>
    </source>
</evidence>
<keyword evidence="6 7" id="KW-0456">Lyase</keyword>
<comment type="catalytic activity">
    <reaction evidence="1 7">
        <text>2-(N(omega)-L-arginino)succinate = fumarate + L-arginine</text>
        <dbReference type="Rhea" id="RHEA:24020"/>
        <dbReference type="ChEBI" id="CHEBI:29806"/>
        <dbReference type="ChEBI" id="CHEBI:32682"/>
        <dbReference type="ChEBI" id="CHEBI:57472"/>
        <dbReference type="EC" id="4.3.2.1"/>
    </reaction>
</comment>
<evidence type="ECO:0000256" key="8">
    <source>
        <dbReference type="SAM" id="MobiDB-lite"/>
    </source>
</evidence>
<dbReference type="Pfam" id="PF14698">
    <property type="entry name" value="ASL_C2"/>
    <property type="match status" value="1"/>
</dbReference>
<dbReference type="NCBIfam" id="TIGR00838">
    <property type="entry name" value="argH"/>
    <property type="match status" value="1"/>
</dbReference>
<dbReference type="InterPro" id="IPR029419">
    <property type="entry name" value="Arg_succ_lyase_C"/>
</dbReference>
<dbReference type="GO" id="GO:0042450">
    <property type="term" value="P:L-arginine biosynthetic process via ornithine"/>
    <property type="evidence" value="ECO:0007669"/>
    <property type="project" value="UniProtKB-UniRule"/>
</dbReference>
<dbReference type="Gene3D" id="1.10.40.30">
    <property type="entry name" value="Fumarase/aspartase (C-terminal domain)"/>
    <property type="match status" value="1"/>
</dbReference>
<keyword evidence="7" id="KW-0963">Cytoplasm</keyword>
<dbReference type="PRINTS" id="PR00145">
    <property type="entry name" value="ARGSUCLYASE"/>
</dbReference>
<dbReference type="InterPro" id="IPR024083">
    <property type="entry name" value="Fumarase/histidase_N"/>
</dbReference>
<keyword evidence="4 7" id="KW-0055">Arginine biosynthesis</keyword>
<evidence type="ECO:0000256" key="1">
    <source>
        <dbReference type="ARBA" id="ARBA00000985"/>
    </source>
</evidence>
<comment type="similarity">
    <text evidence="7">Belongs to the lyase 1 family. Argininosuccinate lyase subfamily.</text>
</comment>
<keyword evidence="5 7" id="KW-0028">Amino-acid biosynthesis</keyword>